<reference evidence="2 3" key="1">
    <citation type="submission" date="2021-01" db="EMBL/GenBank/DDBJ databases">
        <title>FDA dAtabase for Regulatory Grade micrObial Sequences (FDA-ARGOS): Supporting development and validation of Infectious Disease Dx tests.</title>
        <authorList>
            <person name="Sproer C."/>
            <person name="Gronow S."/>
            <person name="Severitt S."/>
            <person name="Schroder I."/>
            <person name="Tallon L."/>
            <person name="Sadzewicz L."/>
            <person name="Zhao X."/>
            <person name="Boylan J."/>
            <person name="Ott S."/>
            <person name="Bowen H."/>
            <person name="Vavikolanu K."/>
            <person name="Mehta A."/>
            <person name="Aluvathingal J."/>
            <person name="Nadendla S."/>
            <person name="Lowell S."/>
            <person name="Myers T."/>
            <person name="Yan Y."/>
            <person name="Sichtig H."/>
        </authorList>
    </citation>
    <scope>NUCLEOTIDE SEQUENCE [LARGE SCALE GENOMIC DNA]</scope>
    <source>
        <strain evidence="2 3">FDAARGOS_1131</strain>
    </source>
</reference>
<evidence type="ECO:0008006" key="4">
    <source>
        <dbReference type="Google" id="ProtNLM"/>
    </source>
</evidence>
<gene>
    <name evidence="2" type="ORF">I6I88_10800</name>
</gene>
<name>A0A9Q7E6V9_MYROD</name>
<proteinExistence type="predicted"/>
<dbReference type="EMBL" id="CP068108">
    <property type="protein sequence ID" value="QQT98710.1"/>
    <property type="molecule type" value="Genomic_DNA"/>
</dbReference>
<evidence type="ECO:0000256" key="1">
    <source>
        <dbReference type="SAM" id="Phobius"/>
    </source>
</evidence>
<dbReference type="Proteomes" id="UP000596202">
    <property type="component" value="Chromosome"/>
</dbReference>
<keyword evidence="1" id="KW-1133">Transmembrane helix</keyword>
<keyword evidence="1" id="KW-0472">Membrane</keyword>
<dbReference type="RefSeq" id="WP_002985799.1">
    <property type="nucleotide sequence ID" value="NZ_CP068108.1"/>
</dbReference>
<protein>
    <recommendedName>
        <fullName evidence="4">Lipoprotein</fullName>
    </recommendedName>
</protein>
<organism evidence="2 3">
    <name type="scientific">Myroides odoratus</name>
    <name type="common">Flavobacterium odoratum</name>
    <dbReference type="NCBI Taxonomy" id="256"/>
    <lineage>
        <taxon>Bacteria</taxon>
        <taxon>Pseudomonadati</taxon>
        <taxon>Bacteroidota</taxon>
        <taxon>Flavobacteriia</taxon>
        <taxon>Flavobacteriales</taxon>
        <taxon>Flavobacteriaceae</taxon>
        <taxon>Myroides</taxon>
    </lineage>
</organism>
<dbReference type="PROSITE" id="PS51257">
    <property type="entry name" value="PROKAR_LIPOPROTEIN"/>
    <property type="match status" value="1"/>
</dbReference>
<keyword evidence="1" id="KW-0812">Transmembrane</keyword>
<accession>A0A9Q7E6V9</accession>
<dbReference type="AlphaFoldDB" id="A0A9Q7E6V9"/>
<evidence type="ECO:0000313" key="2">
    <source>
        <dbReference type="EMBL" id="QQT98710.1"/>
    </source>
</evidence>
<sequence>MNYVRFYRIGIVIVFLFLIIGCKHNDYFVISKKAPNQRYYGKIEEIRIYNSLPNNICLDLIIDNEILNLVKSMEIGFYLKTEDLQCYFYNFYRIDDNKLSICIYVDELNCSLDDKVLNDRERREEFFNKIEFYIVDNKIKKEYPIDLSKSMVFFNEVGGDYQRPL</sequence>
<evidence type="ECO:0000313" key="3">
    <source>
        <dbReference type="Proteomes" id="UP000596202"/>
    </source>
</evidence>
<feature type="transmembrane region" description="Helical" evidence="1">
    <location>
        <begin position="6"/>
        <end position="22"/>
    </location>
</feature>
<dbReference type="GeneID" id="93528148"/>